<feature type="region of interest" description="Disordered" evidence="1">
    <location>
        <begin position="349"/>
        <end position="370"/>
    </location>
</feature>
<feature type="transmembrane region" description="Helical" evidence="2">
    <location>
        <begin position="270"/>
        <end position="288"/>
    </location>
</feature>
<feature type="transmembrane region" description="Helical" evidence="2">
    <location>
        <begin position="90"/>
        <end position="109"/>
    </location>
</feature>
<feature type="transmembrane region" description="Helical" evidence="2">
    <location>
        <begin position="161"/>
        <end position="182"/>
    </location>
</feature>
<keyword evidence="2" id="KW-1133">Transmembrane helix</keyword>
<dbReference type="InterPro" id="IPR056691">
    <property type="entry name" value="DUF7789"/>
</dbReference>
<gene>
    <name evidence="5" type="primary">LOC106467732</name>
</gene>
<feature type="domain" description="DUF7789" evidence="3">
    <location>
        <begin position="47"/>
        <end position="181"/>
    </location>
</feature>
<evidence type="ECO:0000259" key="3">
    <source>
        <dbReference type="Pfam" id="PF25044"/>
    </source>
</evidence>
<feature type="region of interest" description="Disordered" evidence="1">
    <location>
        <begin position="1"/>
        <end position="25"/>
    </location>
</feature>
<dbReference type="Proteomes" id="UP000694941">
    <property type="component" value="Unplaced"/>
</dbReference>
<sequence>MEHSKEDAPSPSWLPSFRTSPQDSDKPITYADLGISVKHKTQQTVLGTTRTWNSLSRWEWSYLVVSLLGLSASLGVTIERLVVLKKNSDDYTFAMVLFLTLVFCFYYVIHGVFKERPYELGVFIISNFVVLIYCIINYSSCVNAESTNSESCTQDIKSMKLVRLVLAAVLSPCLITAGIWLFRNYYVSGNLIYRTVGADLALQNMCQNLFLCSTLLKFDLQLEGSMIILVLKNGAVTTDTFERVVLGVGVFFSVIWIILGFLAMRFEQKVMVWIFLGTSFFEPAYVLYEMIKAHTSKELDTNLRNCIYLCGSFALVVRVAVFVYMILVMKNFGQGLRQKVYGIKEHLSSDPPTEIQEDNEVIAPNDKPEP</sequence>
<feature type="transmembrane region" description="Helical" evidence="2">
    <location>
        <begin position="121"/>
        <end position="140"/>
    </location>
</feature>
<keyword evidence="2" id="KW-0472">Membrane</keyword>
<organism evidence="4 5">
    <name type="scientific">Limulus polyphemus</name>
    <name type="common">Atlantic horseshoe crab</name>
    <dbReference type="NCBI Taxonomy" id="6850"/>
    <lineage>
        <taxon>Eukaryota</taxon>
        <taxon>Metazoa</taxon>
        <taxon>Ecdysozoa</taxon>
        <taxon>Arthropoda</taxon>
        <taxon>Chelicerata</taxon>
        <taxon>Merostomata</taxon>
        <taxon>Xiphosura</taxon>
        <taxon>Limulidae</taxon>
        <taxon>Limulus</taxon>
    </lineage>
</organism>
<dbReference type="GeneID" id="106467732"/>
<evidence type="ECO:0000313" key="5">
    <source>
        <dbReference type="RefSeq" id="XP_022251628.1"/>
    </source>
</evidence>
<dbReference type="Pfam" id="PF25044">
    <property type="entry name" value="DUF7789"/>
    <property type="match status" value="2"/>
</dbReference>
<feature type="transmembrane region" description="Helical" evidence="2">
    <location>
        <begin position="244"/>
        <end position="263"/>
    </location>
</feature>
<evidence type="ECO:0000313" key="4">
    <source>
        <dbReference type="Proteomes" id="UP000694941"/>
    </source>
</evidence>
<reference evidence="5" key="1">
    <citation type="submission" date="2025-08" db="UniProtKB">
        <authorList>
            <consortium name="RefSeq"/>
        </authorList>
    </citation>
    <scope>IDENTIFICATION</scope>
    <source>
        <tissue evidence="5">Muscle</tissue>
    </source>
</reference>
<accession>A0ABM1T6X2</accession>
<dbReference type="PANTHER" id="PTHR39299:SF1">
    <property type="entry name" value="TRANSMEMBRANE PROTEIN"/>
    <property type="match status" value="1"/>
</dbReference>
<dbReference type="RefSeq" id="XP_022251628.1">
    <property type="nucleotide sequence ID" value="XM_022395920.1"/>
</dbReference>
<evidence type="ECO:0000256" key="1">
    <source>
        <dbReference type="SAM" id="MobiDB-lite"/>
    </source>
</evidence>
<evidence type="ECO:0000256" key="2">
    <source>
        <dbReference type="SAM" id="Phobius"/>
    </source>
</evidence>
<feature type="transmembrane region" description="Helical" evidence="2">
    <location>
        <begin position="308"/>
        <end position="329"/>
    </location>
</feature>
<feature type="transmembrane region" description="Helical" evidence="2">
    <location>
        <begin position="60"/>
        <end position="78"/>
    </location>
</feature>
<keyword evidence="4" id="KW-1185">Reference proteome</keyword>
<feature type="domain" description="DUF7789" evidence="3">
    <location>
        <begin position="196"/>
        <end position="326"/>
    </location>
</feature>
<keyword evidence="2" id="KW-0812">Transmembrane</keyword>
<protein>
    <submittedName>
        <fullName evidence="5">Uncharacterized protein LOC106467732</fullName>
    </submittedName>
</protein>
<proteinExistence type="predicted"/>
<name>A0ABM1T6X2_LIMPO</name>
<dbReference type="PANTHER" id="PTHR39299">
    <property type="entry name" value="TRANSMEMBRANE PROTEIN"/>
    <property type="match status" value="1"/>
</dbReference>